<name>A0A0E9W0U2_ANGAN</name>
<sequence>MIQYLKMDLKSQDTCF</sequence>
<reference evidence="1" key="2">
    <citation type="journal article" date="2015" name="Fish Shellfish Immunol.">
        <title>Early steps in the European eel (Anguilla anguilla)-Vibrio vulnificus interaction in the gills: Role of the RtxA13 toxin.</title>
        <authorList>
            <person name="Callol A."/>
            <person name="Pajuelo D."/>
            <person name="Ebbesson L."/>
            <person name="Teles M."/>
            <person name="MacKenzie S."/>
            <person name="Amaro C."/>
        </authorList>
    </citation>
    <scope>NUCLEOTIDE SEQUENCE</scope>
</reference>
<proteinExistence type="predicted"/>
<organism evidence="1">
    <name type="scientific">Anguilla anguilla</name>
    <name type="common">European freshwater eel</name>
    <name type="synonym">Muraena anguilla</name>
    <dbReference type="NCBI Taxonomy" id="7936"/>
    <lineage>
        <taxon>Eukaryota</taxon>
        <taxon>Metazoa</taxon>
        <taxon>Chordata</taxon>
        <taxon>Craniata</taxon>
        <taxon>Vertebrata</taxon>
        <taxon>Euteleostomi</taxon>
        <taxon>Actinopterygii</taxon>
        <taxon>Neopterygii</taxon>
        <taxon>Teleostei</taxon>
        <taxon>Anguilliformes</taxon>
        <taxon>Anguillidae</taxon>
        <taxon>Anguilla</taxon>
    </lineage>
</organism>
<evidence type="ECO:0000313" key="1">
    <source>
        <dbReference type="EMBL" id="JAH83931.1"/>
    </source>
</evidence>
<dbReference type="EMBL" id="GBXM01024646">
    <property type="protein sequence ID" value="JAH83931.1"/>
    <property type="molecule type" value="Transcribed_RNA"/>
</dbReference>
<reference evidence="1" key="1">
    <citation type="submission" date="2014-11" db="EMBL/GenBank/DDBJ databases">
        <authorList>
            <person name="Amaro Gonzalez C."/>
        </authorList>
    </citation>
    <scope>NUCLEOTIDE SEQUENCE</scope>
</reference>
<dbReference type="AlphaFoldDB" id="A0A0E9W0U2"/>
<accession>A0A0E9W0U2</accession>
<protein>
    <submittedName>
        <fullName evidence="1">Uncharacterized protein</fullName>
    </submittedName>
</protein>